<evidence type="ECO:0000259" key="3">
    <source>
        <dbReference type="Pfam" id="PF01464"/>
    </source>
</evidence>
<feature type="region of interest" description="Disordered" evidence="2">
    <location>
        <begin position="114"/>
        <end position="139"/>
    </location>
</feature>
<reference evidence="4 5" key="1">
    <citation type="submission" date="2023-07" db="EMBL/GenBank/DDBJ databases">
        <title>Genomic Encyclopedia of Type Strains, Phase IV (KMG-IV): sequencing the most valuable type-strain genomes for metagenomic binning, comparative biology and taxonomic classification.</title>
        <authorList>
            <person name="Goeker M."/>
        </authorList>
    </citation>
    <scope>NUCLEOTIDE SEQUENCE [LARGE SCALE GENOMIC DNA]</scope>
    <source>
        <strain evidence="4 5">DSM 5896</strain>
    </source>
</reference>
<comment type="caution">
    <text evidence="4">The sequence shown here is derived from an EMBL/GenBank/DDBJ whole genome shotgun (WGS) entry which is preliminary data.</text>
</comment>
<accession>A0ABU0FPA5</accession>
<evidence type="ECO:0000256" key="2">
    <source>
        <dbReference type="SAM" id="MobiDB-lite"/>
    </source>
</evidence>
<dbReference type="InterPro" id="IPR008258">
    <property type="entry name" value="Transglycosylase_SLT_dom_1"/>
</dbReference>
<keyword evidence="5" id="KW-1185">Reference proteome</keyword>
<name>A0ABU0FPA5_9HYPH</name>
<dbReference type="RefSeq" id="WP_307436722.1">
    <property type="nucleotide sequence ID" value="NZ_JAUSVK010000001.1"/>
</dbReference>
<dbReference type="Proteomes" id="UP001237448">
    <property type="component" value="Unassembled WGS sequence"/>
</dbReference>
<feature type="region of interest" description="Disordered" evidence="2">
    <location>
        <begin position="30"/>
        <end position="73"/>
    </location>
</feature>
<organism evidence="4 5">
    <name type="scientific">Labrys monachus</name>
    <dbReference type="NCBI Taxonomy" id="217067"/>
    <lineage>
        <taxon>Bacteria</taxon>
        <taxon>Pseudomonadati</taxon>
        <taxon>Pseudomonadota</taxon>
        <taxon>Alphaproteobacteria</taxon>
        <taxon>Hyphomicrobiales</taxon>
        <taxon>Xanthobacteraceae</taxon>
        <taxon>Labrys</taxon>
    </lineage>
</organism>
<evidence type="ECO:0000313" key="5">
    <source>
        <dbReference type="Proteomes" id="UP001237448"/>
    </source>
</evidence>
<comment type="similarity">
    <text evidence="1">Belongs to the virb1 family.</text>
</comment>
<dbReference type="Gene3D" id="1.10.530.10">
    <property type="match status" value="1"/>
</dbReference>
<evidence type="ECO:0000313" key="4">
    <source>
        <dbReference type="EMBL" id="MDQ0396443.1"/>
    </source>
</evidence>
<dbReference type="SUPFAM" id="SSF53955">
    <property type="entry name" value="Lysozyme-like"/>
    <property type="match status" value="1"/>
</dbReference>
<protein>
    <submittedName>
        <fullName evidence="4">Soluble lytic murein transglycosylase-like protein</fullName>
    </submittedName>
</protein>
<sequence length="259" mass="26907">MRSLTAGCLALGLSAACTIGMARDARADDAVPATAQPEAPKGGAKGPVRPKQAVAGEKSAAAAPHAPPLPPARPKELAAAAVVPTLKTPTPAVFASLTGSVAAPQNDVLETGSIPMMPLPSTPSKDGDGPHKQAAGPAGRPQVDALISKHATRYHVPETLLRRIVARESGFNPHLRHGPFVGLMQMRLDTARGMGYRGNPEGLLDPDVNLTYGAAYLANAYKVAGGNQDRAMRLYASGYYYEAKRKGLLPKLIKGSPGQ</sequence>
<dbReference type="PROSITE" id="PS51257">
    <property type="entry name" value="PROKAR_LIPOPROTEIN"/>
    <property type="match status" value="1"/>
</dbReference>
<dbReference type="InterPro" id="IPR023346">
    <property type="entry name" value="Lysozyme-like_dom_sf"/>
</dbReference>
<evidence type="ECO:0000256" key="1">
    <source>
        <dbReference type="ARBA" id="ARBA00009387"/>
    </source>
</evidence>
<dbReference type="Pfam" id="PF01464">
    <property type="entry name" value="SLT"/>
    <property type="match status" value="1"/>
</dbReference>
<proteinExistence type="inferred from homology"/>
<gene>
    <name evidence="4" type="ORF">J3R73_006235</name>
</gene>
<feature type="domain" description="Transglycosylase SLT" evidence="3">
    <location>
        <begin position="146"/>
        <end position="239"/>
    </location>
</feature>
<dbReference type="EMBL" id="JAUSVK010000001">
    <property type="protein sequence ID" value="MDQ0396443.1"/>
    <property type="molecule type" value="Genomic_DNA"/>
</dbReference>